<feature type="transmembrane region" description="Helical" evidence="5">
    <location>
        <begin position="361"/>
        <end position="379"/>
    </location>
</feature>
<keyword evidence="7" id="KW-1185">Reference proteome</keyword>
<dbReference type="GO" id="GO:0016758">
    <property type="term" value="F:hexosyltransferase activity"/>
    <property type="evidence" value="ECO:0007669"/>
    <property type="project" value="TreeGrafter"/>
</dbReference>
<organism evidence="6 7">
    <name type="scientific">Luteibacter pinisoli</name>
    <dbReference type="NCBI Taxonomy" id="2589080"/>
    <lineage>
        <taxon>Bacteria</taxon>
        <taxon>Pseudomonadati</taxon>
        <taxon>Pseudomonadota</taxon>
        <taxon>Gammaproteobacteria</taxon>
        <taxon>Lysobacterales</taxon>
        <taxon>Rhodanobacteraceae</taxon>
        <taxon>Luteibacter</taxon>
    </lineage>
</organism>
<feature type="transmembrane region" description="Helical" evidence="5">
    <location>
        <begin position="474"/>
        <end position="497"/>
    </location>
</feature>
<dbReference type="Proteomes" id="UP000316093">
    <property type="component" value="Chromosome"/>
</dbReference>
<reference evidence="6 7" key="1">
    <citation type="submission" date="2019-06" db="EMBL/GenBank/DDBJ databases">
        <title>A complete genome sequence for Luteibacter pinisoli MAH-14.</title>
        <authorList>
            <person name="Baltrus D.A."/>
        </authorList>
    </citation>
    <scope>NUCLEOTIDE SEQUENCE [LARGE SCALE GENOMIC DNA]</scope>
    <source>
        <strain evidence="6 7">MAH-14</strain>
    </source>
</reference>
<protein>
    <submittedName>
        <fullName evidence="6">Uncharacterized protein</fullName>
    </submittedName>
</protein>
<dbReference type="KEGG" id="lpy:FIV34_16520"/>
<accession>A0A4Y5Z6W0</accession>
<dbReference type="PANTHER" id="PTHR43867">
    <property type="entry name" value="CELLULOSE SYNTHASE CATALYTIC SUBUNIT A [UDP-FORMING]"/>
    <property type="match status" value="1"/>
</dbReference>
<dbReference type="InterPro" id="IPR050321">
    <property type="entry name" value="Glycosyltr_2/OpgH_subfam"/>
</dbReference>
<dbReference type="OrthoDB" id="9769991at2"/>
<keyword evidence="5" id="KW-0472">Membrane</keyword>
<evidence type="ECO:0000256" key="3">
    <source>
        <dbReference type="ARBA" id="ARBA00022679"/>
    </source>
</evidence>
<dbReference type="AlphaFoldDB" id="A0A4Y5Z6W0"/>
<evidence type="ECO:0000256" key="4">
    <source>
        <dbReference type="ARBA" id="ARBA00022989"/>
    </source>
</evidence>
<name>A0A4Y5Z6W0_9GAMM</name>
<keyword evidence="2" id="KW-0328">Glycosyltransferase</keyword>
<keyword evidence="5" id="KW-0812">Transmembrane</keyword>
<feature type="transmembrane region" description="Helical" evidence="5">
    <location>
        <begin position="385"/>
        <end position="404"/>
    </location>
</feature>
<sequence>MLLVSAIAASHVVVMVVNAIALRLVVPLPIARASDTVLLMEASVLVVVPVLLFADTDLDALVEAQFARYSANRDVNASYCLLVDFSDASERISAAECRVLGDLAALLVDRNRIAPVFSLVFRSRTFNEYEGTWQGWERKRGKLEQLNQLIISGRSDALEVLVGAQADICAARYIVVADADTGMPKGTVRALIAIVARPLRDAASTTRREFGIVQPRMRQVAGDGPMTNYQWIYASVPMGGAASAPTADLFQDVFGAGSFYGKGVYDVDAFSAAMQGRIPDGLLLSHDLIEGEFVGCATASDVEMHEVCIASHEAEMRRRHRWIRGDWQSLPWLLDHVRDQKGAVVRNKLSSLSRWKIFDNVRRSVTTIALVCMLASVWLAGNCIAILSLAMVGLVMPGEIVALAQSLRKRRCGDPSCISRAWCTLAFRACFLLDEAVVHASAAATASYRMLVTHRNLLEWSPASLRRSPSPTSLWSRTVGMRHSLGVIVLLGVAVAWLRPTGLLFAAPWLFCWSCAPWLSAWSGRTRTFSHSKEASDDTSSVQA</sequence>
<proteinExistence type="predicted"/>
<evidence type="ECO:0000256" key="2">
    <source>
        <dbReference type="ARBA" id="ARBA00022676"/>
    </source>
</evidence>
<keyword evidence="3" id="KW-0808">Transferase</keyword>
<dbReference type="PANTHER" id="PTHR43867:SF2">
    <property type="entry name" value="CELLULOSE SYNTHASE CATALYTIC SUBUNIT A [UDP-FORMING]"/>
    <property type="match status" value="1"/>
</dbReference>
<evidence type="ECO:0000313" key="6">
    <source>
        <dbReference type="EMBL" id="QDE40696.1"/>
    </source>
</evidence>
<evidence type="ECO:0000313" key="7">
    <source>
        <dbReference type="Proteomes" id="UP000316093"/>
    </source>
</evidence>
<dbReference type="RefSeq" id="WP_139984621.1">
    <property type="nucleotide sequence ID" value="NZ_CP041046.1"/>
</dbReference>
<evidence type="ECO:0000256" key="5">
    <source>
        <dbReference type="SAM" id="Phobius"/>
    </source>
</evidence>
<dbReference type="GO" id="GO:0005886">
    <property type="term" value="C:plasma membrane"/>
    <property type="evidence" value="ECO:0007669"/>
    <property type="project" value="TreeGrafter"/>
</dbReference>
<comment type="subcellular location">
    <subcellularLocation>
        <location evidence="1">Membrane</location>
        <topology evidence="1">Multi-pass membrane protein</topology>
    </subcellularLocation>
</comment>
<dbReference type="EMBL" id="CP041046">
    <property type="protein sequence ID" value="QDE40696.1"/>
    <property type="molecule type" value="Genomic_DNA"/>
</dbReference>
<evidence type="ECO:0000256" key="1">
    <source>
        <dbReference type="ARBA" id="ARBA00004141"/>
    </source>
</evidence>
<gene>
    <name evidence="6" type="ORF">FIV34_16520</name>
</gene>
<keyword evidence="4 5" id="KW-1133">Transmembrane helix</keyword>